<feature type="compositionally biased region" description="Acidic residues" evidence="1">
    <location>
        <begin position="101"/>
        <end position="110"/>
    </location>
</feature>
<accession>A0A139HX17</accession>
<dbReference type="Pfam" id="PF01918">
    <property type="entry name" value="Alba"/>
    <property type="match status" value="1"/>
</dbReference>
<protein>
    <recommendedName>
        <fullName evidence="2">DNA/RNA-binding protein Alba-like domain-containing protein</fullName>
    </recommendedName>
</protein>
<name>A0A139HX17_9PEZI</name>
<evidence type="ECO:0000313" key="4">
    <source>
        <dbReference type="Proteomes" id="UP000070133"/>
    </source>
</evidence>
<sequence length="149" mass="16010">MTIDEKALKTTYNLVNLSMVSSSTQISTRTSAVAKNLDASSSSSSGQETIVVLTAASKAASKLISIAEIAKRDFVAKGEEIFQYNALSSKMLEMPRKLGENDAEESDDAFEGMGAKEEDGMVKRKVPVLTIYLATTSVKELKAAYGEQT</sequence>
<dbReference type="OrthoDB" id="424402at2759"/>
<evidence type="ECO:0000256" key="1">
    <source>
        <dbReference type="SAM" id="MobiDB-lite"/>
    </source>
</evidence>
<dbReference type="GO" id="GO:0003676">
    <property type="term" value="F:nucleic acid binding"/>
    <property type="evidence" value="ECO:0007669"/>
    <property type="project" value="InterPro"/>
</dbReference>
<dbReference type="InterPro" id="IPR002775">
    <property type="entry name" value="DNA/RNA-bd_Alba-like"/>
</dbReference>
<dbReference type="AlphaFoldDB" id="A0A139HX17"/>
<organism evidence="3 4">
    <name type="scientific">Pseudocercospora eumusae</name>
    <dbReference type="NCBI Taxonomy" id="321146"/>
    <lineage>
        <taxon>Eukaryota</taxon>
        <taxon>Fungi</taxon>
        <taxon>Dikarya</taxon>
        <taxon>Ascomycota</taxon>
        <taxon>Pezizomycotina</taxon>
        <taxon>Dothideomycetes</taxon>
        <taxon>Dothideomycetidae</taxon>
        <taxon>Mycosphaerellales</taxon>
        <taxon>Mycosphaerellaceae</taxon>
        <taxon>Pseudocercospora</taxon>
    </lineage>
</organism>
<gene>
    <name evidence="3" type="ORF">AC578_7120</name>
</gene>
<dbReference type="EMBL" id="LFZN01000004">
    <property type="protein sequence ID" value="KXT06902.1"/>
    <property type="molecule type" value="Genomic_DNA"/>
</dbReference>
<evidence type="ECO:0000313" key="3">
    <source>
        <dbReference type="EMBL" id="KXT06902.1"/>
    </source>
</evidence>
<dbReference type="Proteomes" id="UP000070133">
    <property type="component" value="Unassembled WGS sequence"/>
</dbReference>
<comment type="caution">
    <text evidence="3">The sequence shown here is derived from an EMBL/GenBank/DDBJ whole genome shotgun (WGS) entry which is preliminary data.</text>
</comment>
<feature type="region of interest" description="Disordered" evidence="1">
    <location>
        <begin position="98"/>
        <end position="117"/>
    </location>
</feature>
<reference evidence="3 4" key="1">
    <citation type="submission" date="2015-07" db="EMBL/GenBank/DDBJ databases">
        <title>Comparative genomics of the Sigatoka disease complex on banana suggests a link between parallel evolutionary changes in Pseudocercospora fijiensis and Pseudocercospora eumusae and increased virulence on the banana host.</title>
        <authorList>
            <person name="Chang T.-C."/>
            <person name="Salvucci A."/>
            <person name="Crous P.W."/>
            <person name="Stergiopoulos I."/>
        </authorList>
    </citation>
    <scope>NUCLEOTIDE SEQUENCE [LARGE SCALE GENOMIC DNA]</scope>
    <source>
        <strain evidence="3 4">CBS 114824</strain>
    </source>
</reference>
<evidence type="ECO:0000259" key="2">
    <source>
        <dbReference type="Pfam" id="PF01918"/>
    </source>
</evidence>
<feature type="domain" description="DNA/RNA-binding protein Alba-like" evidence="2">
    <location>
        <begin position="20"/>
        <end position="89"/>
    </location>
</feature>
<keyword evidence="4" id="KW-1185">Reference proteome</keyword>
<proteinExistence type="predicted"/>